<feature type="transmembrane region" description="Helical" evidence="2">
    <location>
        <begin position="46"/>
        <end position="67"/>
    </location>
</feature>
<keyword evidence="2" id="KW-0812">Transmembrane</keyword>
<feature type="transmembrane region" description="Helical" evidence="2">
    <location>
        <begin position="277"/>
        <end position="301"/>
    </location>
</feature>
<dbReference type="Proteomes" id="UP001059773">
    <property type="component" value="Chromosome"/>
</dbReference>
<keyword evidence="2" id="KW-1133">Transmembrane helix</keyword>
<organism evidence="4 5">
    <name type="scientific">Oceanobacillus jeddahense</name>
    <dbReference type="NCBI Taxonomy" id="1462527"/>
    <lineage>
        <taxon>Bacteria</taxon>
        <taxon>Bacillati</taxon>
        <taxon>Bacillota</taxon>
        <taxon>Bacilli</taxon>
        <taxon>Bacillales</taxon>
        <taxon>Bacillaceae</taxon>
        <taxon>Oceanobacillus</taxon>
    </lineage>
</organism>
<evidence type="ECO:0000313" key="5">
    <source>
        <dbReference type="Proteomes" id="UP001059773"/>
    </source>
</evidence>
<dbReference type="EMBL" id="CP101914">
    <property type="protein sequence ID" value="UUI01753.1"/>
    <property type="molecule type" value="Genomic_DNA"/>
</dbReference>
<feature type="domain" description="Zinc-ribbon" evidence="3">
    <location>
        <begin position="2"/>
        <end position="21"/>
    </location>
</feature>
<dbReference type="RefSeq" id="WP_256707064.1">
    <property type="nucleotide sequence ID" value="NZ_CP101914.1"/>
</dbReference>
<evidence type="ECO:0000256" key="2">
    <source>
        <dbReference type="SAM" id="Phobius"/>
    </source>
</evidence>
<reference evidence="4" key="1">
    <citation type="submission" date="2022-07" db="EMBL/GenBank/DDBJ databases">
        <title>FELIX.</title>
        <authorList>
            <person name="Wan K.H."/>
            <person name="Park S."/>
            <person name="Lawrence Q."/>
            <person name="Eichenberger J.P."/>
            <person name="Booth B.W."/>
            <person name="Piaggio A.J."/>
            <person name="Chandler J.C."/>
            <person name="Franklin A.B."/>
            <person name="Celniker S.E."/>
        </authorList>
    </citation>
    <scope>NUCLEOTIDE SEQUENCE</scope>
    <source>
        <strain evidence="4">QA-1986 374</strain>
    </source>
</reference>
<accession>A0ABY5JN83</accession>
<keyword evidence="2" id="KW-0472">Membrane</keyword>
<proteinExistence type="predicted"/>
<feature type="transmembrane region" description="Helical" evidence="2">
    <location>
        <begin position="243"/>
        <end position="265"/>
    </location>
</feature>
<keyword evidence="1" id="KW-0175">Coiled coil</keyword>
<name>A0ABY5JN83_9BACI</name>
<feature type="transmembrane region" description="Helical" evidence="2">
    <location>
        <begin position="73"/>
        <end position="92"/>
    </location>
</feature>
<gene>
    <name evidence="4" type="ORF">NP439_17090</name>
</gene>
<evidence type="ECO:0000313" key="4">
    <source>
        <dbReference type="EMBL" id="UUI01753.1"/>
    </source>
</evidence>
<feature type="transmembrane region" description="Helical" evidence="2">
    <location>
        <begin position="208"/>
        <end position="231"/>
    </location>
</feature>
<feature type="coiled-coil region" evidence="1">
    <location>
        <begin position="99"/>
        <end position="154"/>
    </location>
</feature>
<sequence length="317" mass="36434">MYCSKCGNKLTEDSKFCSKCGELITSEKSDSILKKMKPTTYNFQKVVYFLEANILTVLLGFILTFLLNTVSNVTGWIVFLGMIILAYCAALLGKTTILASEIELRKAFFKENIAEKEAEMNKVMEQINEKKKEQEELDKKLAEQQEEFEKISIENTVVPVNQENASTKEQETKQKPEYVSNFVQDNPNEQELPATTYEPFQLQKKGKALNIIIILFGTLPLLIVGAILFNIGIMTDFLEGFDVFLSSFGVGVVFISVLLNLIYYLPTLLCYSEWKWLIFILNLFFSWTIFGWFILLVVGLMSNKNYEQRQKMQHDIN</sequence>
<evidence type="ECO:0000259" key="3">
    <source>
        <dbReference type="Pfam" id="PF13240"/>
    </source>
</evidence>
<dbReference type="InterPro" id="IPR026870">
    <property type="entry name" value="Zinc_ribbon_dom"/>
</dbReference>
<dbReference type="Pfam" id="PF13240">
    <property type="entry name" value="Zn_Ribbon_1"/>
    <property type="match status" value="1"/>
</dbReference>
<evidence type="ECO:0000256" key="1">
    <source>
        <dbReference type="SAM" id="Coils"/>
    </source>
</evidence>
<keyword evidence="5" id="KW-1185">Reference proteome</keyword>
<protein>
    <submittedName>
        <fullName evidence="4">Zinc-ribbon domain-containing protein</fullName>
    </submittedName>
</protein>